<gene>
    <name evidence="10 11" type="primary">plsX</name>
    <name evidence="11" type="ORF">QJ522_16055</name>
</gene>
<evidence type="ECO:0000313" key="11">
    <source>
        <dbReference type="EMBL" id="MDI6450571.1"/>
    </source>
</evidence>
<comment type="similarity">
    <text evidence="10">Belongs to the PlsX family.</text>
</comment>
<dbReference type="PIRSF" id="PIRSF002465">
    <property type="entry name" value="Phsphlp_syn_PlsX"/>
    <property type="match status" value="1"/>
</dbReference>
<protein>
    <recommendedName>
        <fullName evidence="8 10">Phosphate acyltransferase</fullName>
        <ecNumber evidence="8 10">2.3.1.274</ecNumber>
    </recommendedName>
    <alternativeName>
        <fullName evidence="10">Acyl-ACP phosphotransacylase</fullName>
    </alternativeName>
    <alternativeName>
        <fullName evidence="10">Acyl-[acyl-carrier-protein]--phosphate acyltransferase</fullName>
    </alternativeName>
    <alternativeName>
        <fullName evidence="10">Phosphate-acyl-ACP acyltransferase</fullName>
    </alternativeName>
</protein>
<comment type="function">
    <text evidence="10">Catalyzes the reversible formation of acyl-phosphate (acyl-PO(4)) from acyl-[acyl-carrier-protein] (acyl-ACP). This enzyme utilizes acyl-ACP as fatty acyl donor, but not acyl-CoA.</text>
</comment>
<dbReference type="InterPro" id="IPR003664">
    <property type="entry name" value="FA_synthesis"/>
</dbReference>
<evidence type="ECO:0000313" key="12">
    <source>
        <dbReference type="Proteomes" id="UP001431776"/>
    </source>
</evidence>
<name>A0AAW6U4R3_9BACT</name>
<accession>A0AAW6U4R3</accession>
<dbReference type="EMBL" id="JASCXX010000022">
    <property type="protein sequence ID" value="MDI6450571.1"/>
    <property type="molecule type" value="Genomic_DNA"/>
</dbReference>
<dbReference type="Proteomes" id="UP001431776">
    <property type="component" value="Unassembled WGS sequence"/>
</dbReference>
<dbReference type="GO" id="GO:0008654">
    <property type="term" value="P:phospholipid biosynthetic process"/>
    <property type="evidence" value="ECO:0007669"/>
    <property type="project" value="UniProtKB-KW"/>
</dbReference>
<dbReference type="AlphaFoldDB" id="A0AAW6U4R3"/>
<dbReference type="GO" id="GO:0043811">
    <property type="term" value="F:phosphate:acyl-[acyl carrier protein] acyltransferase activity"/>
    <property type="evidence" value="ECO:0007669"/>
    <property type="project" value="UniProtKB-UniRule"/>
</dbReference>
<evidence type="ECO:0000256" key="4">
    <source>
        <dbReference type="ARBA" id="ARBA00022679"/>
    </source>
</evidence>
<proteinExistence type="inferred from homology"/>
<keyword evidence="4 10" id="KW-0808">Transferase</keyword>
<evidence type="ECO:0000256" key="5">
    <source>
        <dbReference type="ARBA" id="ARBA00023098"/>
    </source>
</evidence>
<dbReference type="SUPFAM" id="SSF53659">
    <property type="entry name" value="Isocitrate/Isopropylmalate dehydrogenase-like"/>
    <property type="match status" value="1"/>
</dbReference>
<keyword evidence="12" id="KW-1185">Reference proteome</keyword>
<evidence type="ECO:0000256" key="6">
    <source>
        <dbReference type="ARBA" id="ARBA00023209"/>
    </source>
</evidence>
<dbReference type="GO" id="GO:0006633">
    <property type="term" value="P:fatty acid biosynthetic process"/>
    <property type="evidence" value="ECO:0007669"/>
    <property type="project" value="UniProtKB-UniRule"/>
</dbReference>
<dbReference type="InterPro" id="IPR012281">
    <property type="entry name" value="Phospholipid_synth_PlsX-like"/>
</dbReference>
<keyword evidence="2 10" id="KW-0963">Cytoplasm</keyword>
<comment type="catalytic activity">
    <reaction evidence="1 10">
        <text>a fatty acyl-[ACP] + phosphate = an acyl phosphate + holo-[ACP]</text>
        <dbReference type="Rhea" id="RHEA:42292"/>
        <dbReference type="Rhea" id="RHEA-COMP:9685"/>
        <dbReference type="Rhea" id="RHEA-COMP:14125"/>
        <dbReference type="ChEBI" id="CHEBI:43474"/>
        <dbReference type="ChEBI" id="CHEBI:59918"/>
        <dbReference type="ChEBI" id="CHEBI:64479"/>
        <dbReference type="ChEBI" id="CHEBI:138651"/>
        <dbReference type="EC" id="2.3.1.274"/>
    </reaction>
</comment>
<keyword evidence="6 10" id="KW-0594">Phospholipid biosynthesis</keyword>
<keyword evidence="7 10" id="KW-1208">Phospholipid metabolism</keyword>
<dbReference type="HAMAP" id="MF_00019">
    <property type="entry name" value="PlsX"/>
    <property type="match status" value="1"/>
</dbReference>
<keyword evidence="11" id="KW-0012">Acyltransferase</keyword>
<reference evidence="11" key="1">
    <citation type="submission" date="2023-05" db="EMBL/GenBank/DDBJ databases">
        <title>Anaerotaeda fermentans gen. nov., sp. nov., a novel anaerobic planctomycete of the new family within the order Sedimentisphaerales isolated from Taman Peninsula, Russia.</title>
        <authorList>
            <person name="Khomyakova M.A."/>
            <person name="Merkel A.Y."/>
            <person name="Slobodkin A.I."/>
        </authorList>
    </citation>
    <scope>NUCLEOTIDE SEQUENCE</scope>
    <source>
        <strain evidence="11">M17dextr</strain>
    </source>
</reference>
<dbReference type="Pfam" id="PF02504">
    <property type="entry name" value="FA_synthesis"/>
    <property type="match status" value="1"/>
</dbReference>
<dbReference type="EC" id="2.3.1.274" evidence="8 10"/>
<evidence type="ECO:0000256" key="9">
    <source>
        <dbReference type="ARBA" id="ARBA00046608"/>
    </source>
</evidence>
<evidence type="ECO:0000256" key="3">
    <source>
        <dbReference type="ARBA" id="ARBA00022516"/>
    </source>
</evidence>
<evidence type="ECO:0000256" key="7">
    <source>
        <dbReference type="ARBA" id="ARBA00023264"/>
    </source>
</evidence>
<evidence type="ECO:0000256" key="8">
    <source>
        <dbReference type="ARBA" id="ARBA00024069"/>
    </source>
</evidence>
<dbReference type="Gene3D" id="3.40.718.10">
    <property type="entry name" value="Isopropylmalate Dehydrogenase"/>
    <property type="match status" value="1"/>
</dbReference>
<evidence type="ECO:0000256" key="10">
    <source>
        <dbReference type="HAMAP-Rule" id="MF_00019"/>
    </source>
</evidence>
<evidence type="ECO:0000256" key="2">
    <source>
        <dbReference type="ARBA" id="ARBA00022490"/>
    </source>
</evidence>
<organism evidence="11 12">
    <name type="scientific">Anaerobaca lacustris</name>
    <dbReference type="NCBI Taxonomy" id="3044600"/>
    <lineage>
        <taxon>Bacteria</taxon>
        <taxon>Pseudomonadati</taxon>
        <taxon>Planctomycetota</taxon>
        <taxon>Phycisphaerae</taxon>
        <taxon>Sedimentisphaerales</taxon>
        <taxon>Anaerobacaceae</taxon>
        <taxon>Anaerobaca</taxon>
    </lineage>
</organism>
<evidence type="ECO:0000256" key="1">
    <source>
        <dbReference type="ARBA" id="ARBA00001232"/>
    </source>
</evidence>
<dbReference type="PANTHER" id="PTHR30100">
    <property type="entry name" value="FATTY ACID/PHOSPHOLIPID SYNTHESIS PROTEIN PLSX"/>
    <property type="match status" value="1"/>
</dbReference>
<comment type="caution">
    <text evidence="11">The sequence shown here is derived from an EMBL/GenBank/DDBJ whole genome shotgun (WGS) entry which is preliminary data.</text>
</comment>
<keyword evidence="3 10" id="KW-0444">Lipid biosynthesis</keyword>
<keyword evidence="5 10" id="KW-0443">Lipid metabolism</keyword>
<dbReference type="PANTHER" id="PTHR30100:SF1">
    <property type="entry name" value="PHOSPHATE ACYLTRANSFERASE"/>
    <property type="match status" value="1"/>
</dbReference>
<sequence length="337" mass="36241">MRIAIDAMGGDYAPDEIVAGAVEAINQLDKDDELLLVGPQELIQAKLDGLGFKKGPLTVVDAPDVIGMDESPVDSLRSKPKSSIAVMAKLAKHGQADAVISAGNTGACVAAFQMRMRTLPGVNRPGIAVVFPMSAGPVTICDVGANIACKPINLYQYGLMSSVYAKAILGIARPRVGLMSIGQEDAKGNEVVKRTRELLRSDPRMDFIGNIEGRDIFRGVCDVVVCEGFVGNVILKLTEGAVDGLFRAIKQELMQEKARLALKFKPIIMRVYQKHDYNEYGGAPLLGINGTALICHGSSKSRTIRNAVFAAKKCHTQRINDKITECLSEARVRTSDA</sequence>
<comment type="pathway">
    <text evidence="10">Lipid metabolism; phospholipid metabolism.</text>
</comment>
<dbReference type="GO" id="GO:0005737">
    <property type="term" value="C:cytoplasm"/>
    <property type="evidence" value="ECO:0007669"/>
    <property type="project" value="UniProtKB-SubCell"/>
</dbReference>
<comment type="subunit">
    <text evidence="9 10">Homodimer. Probably interacts with PlsY.</text>
</comment>
<comment type="subcellular location">
    <subcellularLocation>
        <location evidence="10">Cytoplasm</location>
    </subcellularLocation>
    <text evidence="10">Associated with the membrane possibly through PlsY.</text>
</comment>
<dbReference type="RefSeq" id="WP_349245982.1">
    <property type="nucleotide sequence ID" value="NZ_JASCXX010000022.1"/>
</dbReference>
<dbReference type="NCBIfam" id="TIGR00182">
    <property type="entry name" value="plsX"/>
    <property type="match status" value="1"/>
</dbReference>